<comment type="caution">
    <text evidence="1">The sequence shown here is derived from an EMBL/GenBank/DDBJ whole genome shotgun (WGS) entry which is preliminary data.</text>
</comment>
<accession>A0A0M1VSN9</accession>
<dbReference type="RefSeq" id="WP_008802512.1">
    <property type="nucleotide sequence ID" value="NZ_KQ235735.1"/>
</dbReference>
<evidence type="ECO:0008006" key="3">
    <source>
        <dbReference type="Google" id="ProtNLM"/>
    </source>
</evidence>
<dbReference type="PROSITE" id="PS51257">
    <property type="entry name" value="PROKAR_LIPOPROTEIN"/>
    <property type="match status" value="1"/>
</dbReference>
<protein>
    <recommendedName>
        <fullName evidence="3">Lipoprotein</fullName>
    </recommendedName>
</protein>
<dbReference type="Proteomes" id="UP000004925">
    <property type="component" value="Unassembled WGS sequence"/>
</dbReference>
<evidence type="ECO:0000313" key="2">
    <source>
        <dbReference type="Proteomes" id="UP000004925"/>
    </source>
</evidence>
<dbReference type="AlphaFoldDB" id="A0A0M1VSN9"/>
<dbReference type="HOGENOM" id="CLU_1330337_0_0_0"/>
<proteinExistence type="predicted"/>
<dbReference type="EMBL" id="ACDE02000013">
    <property type="protein sequence ID" value="EEO39448.1"/>
    <property type="molecule type" value="Genomic_DNA"/>
</dbReference>
<evidence type="ECO:0000313" key="1">
    <source>
        <dbReference type="EMBL" id="EEO39448.1"/>
    </source>
</evidence>
<reference evidence="1 2" key="1">
    <citation type="submission" date="2011-10" db="EMBL/GenBank/DDBJ databases">
        <title>The Genome Sequence of Fusobacterium sp. 4_1_13.</title>
        <authorList>
            <consortium name="The Broad Institute Genome Sequencing Platform"/>
            <person name="Earl A."/>
            <person name="Ward D."/>
            <person name="Feldgarden M."/>
            <person name="Gevers D."/>
            <person name="Strauss J."/>
            <person name="Ambrose C."/>
            <person name="Allen-Vercoe E."/>
            <person name="Young S.K."/>
            <person name="Zeng Q."/>
            <person name="Gargeya S."/>
            <person name="Fitzgerald M."/>
            <person name="Haas B."/>
            <person name="Abouelleil A."/>
            <person name="Alvarado L."/>
            <person name="Arachchi H.M."/>
            <person name="Berlin A."/>
            <person name="Brown A."/>
            <person name="Chapman S.B."/>
            <person name="Chen Z."/>
            <person name="Dunbar C."/>
            <person name="Freedman E."/>
            <person name="Gearin G."/>
            <person name="Goldberg J."/>
            <person name="Griggs A."/>
            <person name="Gujja S."/>
            <person name="Heiman D."/>
            <person name="Howarth C."/>
            <person name="Larson L."/>
            <person name="Lui A."/>
            <person name="MacDonald P.J."/>
            <person name="Montmayeur A."/>
            <person name="Murphy C."/>
            <person name="Neiman D."/>
            <person name="Pearson M."/>
            <person name="Priest M."/>
            <person name="Roberts A."/>
            <person name="Saif S."/>
            <person name="Shea T."/>
            <person name="Shenoy N."/>
            <person name="Sisk P."/>
            <person name="Stolte C."/>
            <person name="Sykes S."/>
            <person name="Wortman J."/>
            <person name="Nusbaum C."/>
            <person name="Birren B."/>
        </authorList>
    </citation>
    <scope>NUCLEOTIDE SEQUENCE [LARGE SCALE GENOMIC DNA]</scope>
    <source>
        <strain evidence="1 2">4_1_13</strain>
    </source>
</reference>
<name>A0A0M1VSN9_FUSVC</name>
<gene>
    <name evidence="1" type="ORF">FSCG_00161</name>
</gene>
<organism evidence="1 2">
    <name type="scientific">Fusobacterium vincentii 4_1_13</name>
    <dbReference type="NCBI Taxonomy" id="469606"/>
    <lineage>
        <taxon>Bacteria</taxon>
        <taxon>Fusobacteriati</taxon>
        <taxon>Fusobacteriota</taxon>
        <taxon>Fusobacteriia</taxon>
        <taxon>Fusobacteriales</taxon>
        <taxon>Fusobacteriaceae</taxon>
        <taxon>Fusobacterium</taxon>
    </lineage>
</organism>
<sequence>MKRIFILLIVLLGLLVVSCGKKWDYEITKKESIQIGNNITFYLLNLKEKESDNELEALQITDEGFNKYNVGDKLTKEELDSIKISEDTLANSDLTLKGNYCIIENDSSTDLKFIPENTEFSILAIGKQEDVTPTIPTMILIDKEHKLFYVIILKNQWDAEEFEYTIDKDDLKNIEARHMATGNYDEKDLSSIENLKNDIHFVEEEK</sequence>